<organism evidence="1 2">
    <name type="scientific">Candidatus Dojkabacteria bacterium</name>
    <dbReference type="NCBI Taxonomy" id="2099670"/>
    <lineage>
        <taxon>Bacteria</taxon>
        <taxon>Candidatus Dojkabacteria</taxon>
    </lineage>
</organism>
<reference evidence="1" key="2">
    <citation type="journal article" date="2021" name="Microbiome">
        <title>Successional dynamics and alternative stable states in a saline activated sludge microbial community over 9 years.</title>
        <authorList>
            <person name="Wang Y."/>
            <person name="Ye J."/>
            <person name="Ju F."/>
            <person name="Liu L."/>
            <person name="Boyd J.A."/>
            <person name="Deng Y."/>
            <person name="Parks D.H."/>
            <person name="Jiang X."/>
            <person name="Yin X."/>
            <person name="Woodcroft B.J."/>
            <person name="Tyson G.W."/>
            <person name="Hugenholtz P."/>
            <person name="Polz M.F."/>
            <person name="Zhang T."/>
        </authorList>
    </citation>
    <scope>NUCLEOTIDE SEQUENCE</scope>
    <source>
        <strain evidence="1">HKST-UBA12</strain>
    </source>
</reference>
<evidence type="ECO:0000313" key="2">
    <source>
        <dbReference type="Proteomes" id="UP000760819"/>
    </source>
</evidence>
<evidence type="ECO:0000313" key="1">
    <source>
        <dbReference type="EMBL" id="MCA9379488.1"/>
    </source>
</evidence>
<feature type="non-terminal residue" evidence="1">
    <location>
        <position position="1"/>
    </location>
</feature>
<comment type="caution">
    <text evidence="1">The sequence shown here is derived from an EMBL/GenBank/DDBJ whole genome shotgun (WGS) entry which is preliminary data.</text>
</comment>
<sequence length="157" mass="17526">TEEPVKPAEFPSTVSDIRQLVNEGKLVRVKDLIQERIRLKNIGKEEVIRFLNIFAEKGLVSLDKGRGLGTVVQDLLVYFVSLLQVGECLFVVTESGSEIPLLRMDNTDTGVLMGEIDESLSATRAITKYQVGNLYANVIMLMRAKAKEFILIVEQEA</sequence>
<name>A0A955KZV1_9BACT</name>
<dbReference type="AlphaFoldDB" id="A0A955KZV1"/>
<gene>
    <name evidence="1" type="ORF">KC640_03600</name>
</gene>
<protein>
    <submittedName>
        <fullName evidence="1">Uncharacterized protein</fullName>
    </submittedName>
</protein>
<proteinExistence type="predicted"/>
<reference evidence="1" key="1">
    <citation type="submission" date="2020-04" db="EMBL/GenBank/DDBJ databases">
        <authorList>
            <person name="Zhang T."/>
        </authorList>
    </citation>
    <scope>NUCLEOTIDE SEQUENCE</scope>
    <source>
        <strain evidence="1">HKST-UBA12</strain>
    </source>
</reference>
<dbReference type="EMBL" id="JAGQLI010000203">
    <property type="protein sequence ID" value="MCA9379488.1"/>
    <property type="molecule type" value="Genomic_DNA"/>
</dbReference>
<dbReference type="Proteomes" id="UP000760819">
    <property type="component" value="Unassembled WGS sequence"/>
</dbReference>
<accession>A0A955KZV1</accession>